<dbReference type="AlphaFoldDB" id="Q7NJ82"/>
<dbReference type="InterPro" id="IPR000873">
    <property type="entry name" value="AMP-dep_synth/lig_dom"/>
</dbReference>
<dbReference type="Proteomes" id="UP000000557">
    <property type="component" value="Chromosome"/>
</dbReference>
<dbReference type="PANTHER" id="PTHR43767">
    <property type="entry name" value="LONG-CHAIN-FATTY-ACID--COA LIGASE"/>
    <property type="match status" value="1"/>
</dbReference>
<dbReference type="PROSITE" id="PS00455">
    <property type="entry name" value="AMP_BINDING"/>
    <property type="match status" value="1"/>
</dbReference>
<dbReference type="EnsemblBacteria" id="BAC89891">
    <property type="protein sequence ID" value="BAC89891"/>
    <property type="gene ID" value="BAC89891"/>
</dbReference>
<organism evidence="5 6">
    <name type="scientific">Gloeobacter violaceus (strain ATCC 29082 / PCC 7421)</name>
    <dbReference type="NCBI Taxonomy" id="251221"/>
    <lineage>
        <taxon>Bacteria</taxon>
        <taxon>Bacillati</taxon>
        <taxon>Cyanobacteriota</taxon>
        <taxon>Cyanophyceae</taxon>
        <taxon>Gloeobacterales</taxon>
        <taxon>Gloeobacteraceae</taxon>
        <taxon>Gloeobacter</taxon>
    </lineage>
</organism>
<evidence type="ECO:0000256" key="2">
    <source>
        <dbReference type="SAM" id="Phobius"/>
    </source>
</evidence>
<dbReference type="InterPro" id="IPR045851">
    <property type="entry name" value="AMP-bd_C_sf"/>
</dbReference>
<dbReference type="SUPFAM" id="SSF56801">
    <property type="entry name" value="Acetyl-CoA synthetase-like"/>
    <property type="match status" value="1"/>
</dbReference>
<protein>
    <submittedName>
        <fullName evidence="5">Gll1950 protein</fullName>
    </submittedName>
</protein>
<dbReference type="GO" id="GO:0016405">
    <property type="term" value="F:CoA-ligase activity"/>
    <property type="evidence" value="ECO:0000318"/>
    <property type="project" value="GO_Central"/>
</dbReference>
<keyword evidence="2" id="KW-1133">Transmembrane helix</keyword>
<feature type="transmembrane region" description="Helical" evidence="2">
    <location>
        <begin position="206"/>
        <end position="226"/>
    </location>
</feature>
<dbReference type="RefSeq" id="WP_011141948.1">
    <property type="nucleotide sequence ID" value="NC_005125.1"/>
</dbReference>
<dbReference type="InParanoid" id="Q7NJ82"/>
<evidence type="ECO:0000259" key="3">
    <source>
        <dbReference type="Pfam" id="PF00501"/>
    </source>
</evidence>
<dbReference type="STRING" id="251221.gene:10759442"/>
<dbReference type="InterPro" id="IPR042099">
    <property type="entry name" value="ANL_N_sf"/>
</dbReference>
<dbReference type="eggNOG" id="COG0318">
    <property type="taxonomic scope" value="Bacteria"/>
</dbReference>
<dbReference type="PhylomeDB" id="Q7NJ82"/>
<dbReference type="GO" id="GO:0016878">
    <property type="term" value="F:acid-thiol ligase activity"/>
    <property type="evidence" value="ECO:0007669"/>
    <property type="project" value="UniProtKB-ARBA"/>
</dbReference>
<feature type="compositionally biased region" description="Low complexity" evidence="1">
    <location>
        <begin position="518"/>
        <end position="532"/>
    </location>
</feature>
<keyword evidence="2" id="KW-0472">Membrane</keyword>
<feature type="domain" description="AMP-dependent synthetase/ligase" evidence="3">
    <location>
        <begin position="9"/>
        <end position="366"/>
    </location>
</feature>
<dbReference type="PANTHER" id="PTHR43767:SF1">
    <property type="entry name" value="NONRIBOSOMAL PEPTIDE SYNTHASE PES1 (EUROFUNG)-RELATED"/>
    <property type="match status" value="1"/>
</dbReference>
<name>Q7NJ82_GLOVI</name>
<dbReference type="KEGG" id="gvi:gll1950"/>
<evidence type="ECO:0000259" key="4">
    <source>
        <dbReference type="Pfam" id="PF13193"/>
    </source>
</evidence>
<dbReference type="Gene3D" id="3.40.50.12780">
    <property type="entry name" value="N-terminal domain of ligase-like"/>
    <property type="match status" value="1"/>
</dbReference>
<proteinExistence type="predicted"/>
<dbReference type="OrthoDB" id="9803968at2"/>
<feature type="domain" description="AMP-binding enzyme C-terminal" evidence="4">
    <location>
        <begin position="416"/>
        <end position="490"/>
    </location>
</feature>
<dbReference type="InterPro" id="IPR025110">
    <property type="entry name" value="AMP-bd_C"/>
</dbReference>
<dbReference type="Gene3D" id="3.30.300.30">
    <property type="match status" value="1"/>
</dbReference>
<keyword evidence="6" id="KW-1185">Reference proteome</keyword>
<dbReference type="Pfam" id="PF13193">
    <property type="entry name" value="AMP-binding_C"/>
    <property type="match status" value="1"/>
</dbReference>
<feature type="region of interest" description="Disordered" evidence="1">
    <location>
        <begin position="504"/>
        <end position="532"/>
    </location>
</feature>
<sequence>MNLAYILDEGLENTPRKTLFTGDGRSYTYNQVVRASENLATGLRRLGYAPGCRIAVMLPNLPEYGLAMYGLWWLGAQPVLINPQLTLRELRHILLDSQAQAVITTADLLPTLAPLRCLPPMLTFIVVGGEVPAGDLSFAELTATAGRSGIQRIHPTDTAALLYTSGTTGEPKAALLTHGNFWAIAQSSRIAIEGTPKDHLLCVLPLFHSFGCMVALVLFALMGASVTFEHRLTPKRLMEHLRDPRLSFLIAVPNLLSTLLRFPADFRLTENLRCVCCGGSALHPQVEADFRARFGDIVRQGYGLTECVSSTTLNPLPGPVRPGSIGKPLPGGPELAICDPQTGALLGERQVGELLIRGPHVFKGYHNRPEASAAVFLDGWLRSGDLGYRDADGYYFVVDRIKDVIIVSGQNVYSQEVEKVLLSHRAVREAAVVGDPDPDKGEVVHAYVSLHEGATVGEAELVHYARSQLAPIKVPRRLTVVEALPKSPTGRILKRRLRPQAAAADPEASGVEVEHHANGGAPAAAGALPCKK</sequence>
<dbReference type="Pfam" id="PF00501">
    <property type="entry name" value="AMP-binding"/>
    <property type="match status" value="1"/>
</dbReference>
<dbReference type="HOGENOM" id="CLU_000022_59_10_3"/>
<reference evidence="5 6" key="1">
    <citation type="journal article" date="2003" name="DNA Res.">
        <title>Complete genome structure of Gloeobacter violaceus PCC 7421, a cyanobacterium that lacks thylakoids.</title>
        <authorList>
            <person name="Nakamura Y."/>
            <person name="Kaneko T."/>
            <person name="Sato S."/>
            <person name="Mimuro M."/>
            <person name="Miyashita H."/>
            <person name="Tsuchiya T."/>
            <person name="Sasamoto S."/>
            <person name="Watanabe A."/>
            <person name="Kawashima K."/>
            <person name="Kishida Y."/>
            <person name="Kiyokawa C."/>
            <person name="Kohara M."/>
            <person name="Matsumoto M."/>
            <person name="Matsuno A."/>
            <person name="Nakazaki N."/>
            <person name="Shimpo S."/>
            <person name="Takeuchi C."/>
            <person name="Yamada M."/>
            <person name="Tabata S."/>
        </authorList>
    </citation>
    <scope>NUCLEOTIDE SEQUENCE [LARGE SCALE GENOMIC DNA]</scope>
    <source>
        <strain evidence="6">ATCC 29082 / PCC 7421</strain>
    </source>
</reference>
<evidence type="ECO:0000256" key="1">
    <source>
        <dbReference type="SAM" id="MobiDB-lite"/>
    </source>
</evidence>
<dbReference type="InterPro" id="IPR050237">
    <property type="entry name" value="ATP-dep_AMP-bd_enzyme"/>
</dbReference>
<dbReference type="EMBL" id="BA000045">
    <property type="protein sequence ID" value="BAC89891.1"/>
    <property type="molecule type" value="Genomic_DNA"/>
</dbReference>
<dbReference type="PATRIC" id="fig|251221.4.peg.1984"/>
<accession>Q7NJ82</accession>
<dbReference type="InterPro" id="IPR020845">
    <property type="entry name" value="AMP-binding_CS"/>
</dbReference>
<dbReference type="CDD" id="cd05936">
    <property type="entry name" value="FC-FACS_FadD_like"/>
    <property type="match status" value="1"/>
</dbReference>
<reference evidence="5 6" key="2">
    <citation type="journal article" date="2003" name="DNA Res.">
        <title>Complete genome structure of Gloeobacter violaceus PCC 7421, a cyanobacterium that lacks thylakoids (supplement).</title>
        <authorList>
            <person name="Nakamura Y."/>
            <person name="Kaneko T."/>
            <person name="Sato S."/>
            <person name="Mimuro M."/>
            <person name="Miyashita H."/>
            <person name="Tsuchiya T."/>
            <person name="Sasamoto S."/>
            <person name="Watanabe A."/>
            <person name="Kawashima K."/>
            <person name="Kishida Y."/>
            <person name="Kiyokawa C."/>
            <person name="Kohara M."/>
            <person name="Matsumoto M."/>
            <person name="Matsuno A."/>
            <person name="Nakazaki N."/>
            <person name="Shimpo S."/>
            <person name="Takeuchi C."/>
            <person name="Yamada M."/>
            <person name="Tabata S."/>
        </authorList>
    </citation>
    <scope>NUCLEOTIDE SEQUENCE [LARGE SCALE GENOMIC DNA]</scope>
    <source>
        <strain evidence="6">ATCC 29082 / PCC 7421</strain>
    </source>
</reference>
<evidence type="ECO:0000313" key="5">
    <source>
        <dbReference type="EMBL" id="BAC89891.1"/>
    </source>
</evidence>
<gene>
    <name evidence="5" type="ordered locus">gll1950</name>
</gene>
<evidence type="ECO:0000313" key="6">
    <source>
        <dbReference type="Proteomes" id="UP000000557"/>
    </source>
</evidence>
<keyword evidence="2" id="KW-0812">Transmembrane</keyword>
<dbReference type="FunCoup" id="Q7NJ82">
    <property type="interactions" value="53"/>
</dbReference>